<dbReference type="Gene3D" id="3.30.70.100">
    <property type="match status" value="1"/>
</dbReference>
<dbReference type="EMBL" id="LDSL01000100">
    <property type="protein sequence ID" value="KTT18711.1"/>
    <property type="molecule type" value="Genomic_DNA"/>
</dbReference>
<dbReference type="PATRIC" id="fig|433924.3.peg.49"/>
<evidence type="ECO:0000313" key="4">
    <source>
        <dbReference type="Proteomes" id="UP000072741"/>
    </source>
</evidence>
<comment type="caution">
    <text evidence="3">The sequence shown here is derived from an EMBL/GenBank/DDBJ whole genome shotgun (WGS) entry which is preliminary data.</text>
</comment>
<evidence type="ECO:0000259" key="2">
    <source>
        <dbReference type="Pfam" id="PF07978"/>
    </source>
</evidence>
<evidence type="ECO:0000313" key="3">
    <source>
        <dbReference type="EMBL" id="KTT18711.1"/>
    </source>
</evidence>
<dbReference type="InterPro" id="IPR011008">
    <property type="entry name" value="Dimeric_a/b-barrel"/>
</dbReference>
<organism evidence="3 4">
    <name type="scientific">Pseudacidovorax intermedius</name>
    <dbReference type="NCBI Taxonomy" id="433924"/>
    <lineage>
        <taxon>Bacteria</taxon>
        <taxon>Pseudomonadati</taxon>
        <taxon>Pseudomonadota</taxon>
        <taxon>Betaproteobacteria</taxon>
        <taxon>Burkholderiales</taxon>
        <taxon>Comamonadaceae</taxon>
        <taxon>Pseudacidovorax</taxon>
    </lineage>
</organism>
<dbReference type="InterPro" id="IPR051557">
    <property type="entry name" value="NipSnap_domain"/>
</dbReference>
<comment type="similarity">
    <text evidence="1">Belongs to the NipSnap family.</text>
</comment>
<proteinExistence type="inferred from homology"/>
<dbReference type="SUPFAM" id="SSF54909">
    <property type="entry name" value="Dimeric alpha+beta barrel"/>
    <property type="match status" value="1"/>
</dbReference>
<dbReference type="PANTHER" id="PTHR21017:SF17">
    <property type="entry name" value="PROTEIN NIPSNAP"/>
    <property type="match status" value="1"/>
</dbReference>
<dbReference type="OrthoDB" id="8905985at2"/>
<keyword evidence="4" id="KW-1185">Reference proteome</keyword>
<protein>
    <submittedName>
        <fullName evidence="3">NIPSNAP family containing protein</fullName>
    </submittedName>
</protein>
<dbReference type="PANTHER" id="PTHR21017">
    <property type="entry name" value="NIPSNAP-RELATED"/>
    <property type="match status" value="1"/>
</dbReference>
<feature type="domain" description="NIPSNAP" evidence="2">
    <location>
        <begin position="4"/>
        <end position="96"/>
    </location>
</feature>
<reference evidence="3 4" key="1">
    <citation type="journal article" date="2016" name="Front. Microbiol.">
        <title>Genomic Resource of Rice Seed Associated Bacteria.</title>
        <authorList>
            <person name="Midha S."/>
            <person name="Bansal K."/>
            <person name="Sharma S."/>
            <person name="Kumar N."/>
            <person name="Patil P.P."/>
            <person name="Chaudhry V."/>
            <person name="Patil P.B."/>
        </authorList>
    </citation>
    <scope>NUCLEOTIDE SEQUENCE [LARGE SCALE GENOMIC DNA]</scope>
    <source>
        <strain evidence="3 4">NS331</strain>
    </source>
</reference>
<gene>
    <name evidence="3" type="ORF">NS331_15855</name>
</gene>
<dbReference type="Pfam" id="PF07978">
    <property type="entry name" value="NIPSNAP"/>
    <property type="match status" value="1"/>
</dbReference>
<name>A0A147GR61_9BURK</name>
<evidence type="ECO:0000256" key="1">
    <source>
        <dbReference type="ARBA" id="ARBA00005291"/>
    </source>
</evidence>
<dbReference type="AlphaFoldDB" id="A0A147GR61"/>
<accession>A0A147GR61</accession>
<dbReference type="RefSeq" id="WP_058642937.1">
    <property type="nucleotide sequence ID" value="NZ_LDSL01000100.1"/>
</dbReference>
<dbReference type="Proteomes" id="UP000072741">
    <property type="component" value="Unassembled WGS sequence"/>
</dbReference>
<sequence length="98" mass="11362">MIHELRTYTLVPGGVRDYLRIYNEIGRELQTRTLGHLVALMTPESGDVNQLVFHWAFDSLDERSRRRAALMADPAFAEFRKQVRHLLVRQESRLLAAA</sequence>
<dbReference type="InterPro" id="IPR012577">
    <property type="entry name" value="NIPSNAP"/>
</dbReference>